<organism evidence="2 3">
    <name type="scientific">Polaromonas naphthalenivorans (strain CJ2)</name>
    <dbReference type="NCBI Taxonomy" id="365044"/>
    <lineage>
        <taxon>Bacteria</taxon>
        <taxon>Pseudomonadati</taxon>
        <taxon>Pseudomonadota</taxon>
        <taxon>Betaproteobacteria</taxon>
        <taxon>Burkholderiales</taxon>
        <taxon>Comamonadaceae</taxon>
        <taxon>Polaromonas</taxon>
    </lineage>
</organism>
<evidence type="ECO:0000313" key="2">
    <source>
        <dbReference type="EMBL" id="ABM37831.1"/>
    </source>
</evidence>
<proteinExistence type="predicted"/>
<dbReference type="EMBL" id="CP000529">
    <property type="protein sequence ID" value="ABM37831.1"/>
    <property type="molecule type" value="Genomic_DNA"/>
</dbReference>
<name>A1VQA3_POLNA</name>
<protein>
    <recommendedName>
        <fullName evidence="1">Large polyvalent protein-associated domain-containing protein</fullName>
    </recommendedName>
</protein>
<dbReference type="RefSeq" id="WP_011801909.1">
    <property type="nucleotide sequence ID" value="NC_008781.1"/>
</dbReference>
<dbReference type="InterPro" id="IPR040677">
    <property type="entry name" value="LPD7"/>
</dbReference>
<dbReference type="KEGG" id="pna:Pnap_2528"/>
<dbReference type="STRING" id="365044.Pnap_2528"/>
<dbReference type="HOGENOM" id="CLU_596985_0_0_4"/>
<dbReference type="Proteomes" id="UP000000644">
    <property type="component" value="Chromosome"/>
</dbReference>
<gene>
    <name evidence="2" type="ordered locus">Pnap_2528</name>
</gene>
<feature type="domain" description="Large polyvalent protein-associated" evidence="1">
    <location>
        <begin position="156"/>
        <end position="242"/>
    </location>
</feature>
<accession>A1VQA3</accession>
<keyword evidence="3" id="KW-1185">Reference proteome</keyword>
<dbReference type="eggNOG" id="COG4643">
    <property type="taxonomic scope" value="Bacteria"/>
</dbReference>
<dbReference type="AlphaFoldDB" id="A1VQA3"/>
<evidence type="ECO:0000259" key="1">
    <source>
        <dbReference type="Pfam" id="PF18821"/>
    </source>
</evidence>
<evidence type="ECO:0000313" key="3">
    <source>
        <dbReference type="Proteomes" id="UP000000644"/>
    </source>
</evidence>
<sequence>MENLTDEQQKRIALLDAYEAKTAPERDIRNGGIDQHEQEYREKWLQLQSSLEATRGEFHARLKGLNASEQSISASVAIELAKLTEGYYAEKDRAARELDGTLARPQSWLDFLQESKLEQPDDPIIDSLIEEAEKAPDSGLEGFSQQTSPNIVLADLQAREGKDGVMEYTRGLTVAVRDVGDRLDVRKTDDRDIEAALKIAAKKFDVDKGLLLTGDTAFKVRAAEIGGKLGYPMQNTEPEVLRAWMKGKQVSQGLDRGRIPSVDAGITGDPATNLTIAPVGKTLLRADQRTMDALTKNPVAGIDLLGKDKISMPEERMLAANASIKDLGYKAIQQISRADLEQQNGGVEPGSVDLLREKGILDTDGKLTQLGTDVVMVRDDRVIREREALEPAQRTKLAQYYKTSGDYVREAYMAERDKAAPEVAQDRKEQALDQKNAFQVGGETPKTHQIVFEESIEL</sequence>
<dbReference type="OrthoDB" id="9147046at2"/>
<dbReference type="Pfam" id="PF18821">
    <property type="entry name" value="LPD7"/>
    <property type="match status" value="1"/>
</dbReference>
<reference evidence="3" key="1">
    <citation type="journal article" date="2009" name="Environ. Microbiol.">
        <title>The genome of Polaromonas naphthalenivorans strain CJ2, isolated from coal tar-contaminated sediment, reveals physiological and metabolic versatility and evolution through extensive horizontal gene transfer.</title>
        <authorList>
            <person name="Yagi J.M."/>
            <person name="Sims D."/>
            <person name="Brettin T."/>
            <person name="Bruce D."/>
            <person name="Madsen E.L."/>
        </authorList>
    </citation>
    <scope>NUCLEOTIDE SEQUENCE [LARGE SCALE GENOMIC DNA]</scope>
    <source>
        <strain evidence="3">CJ2</strain>
    </source>
</reference>